<evidence type="ECO:0000256" key="1">
    <source>
        <dbReference type="SAM" id="MobiDB-lite"/>
    </source>
</evidence>
<feature type="compositionally biased region" description="Basic and acidic residues" evidence="1">
    <location>
        <begin position="112"/>
        <end position="121"/>
    </location>
</feature>
<dbReference type="AlphaFoldDB" id="A0AAU9ACU2"/>
<reference evidence="3 4" key="1">
    <citation type="journal article" date="2017" name="DNA Res.">
        <title>Complete genome sequence and expression profile of the commercial lytic enzyme producer Lysobacter enzymogenes M497-1.</title>
        <authorList>
            <person name="Takami H."/>
            <person name="Toyoda A."/>
            <person name="Uchiyama I."/>
            <person name="Itoh T."/>
            <person name="Takaki Y."/>
            <person name="Arai W."/>
            <person name="Nishi S."/>
            <person name="Kawai M."/>
            <person name="Shinya K."/>
            <person name="Ikeda H."/>
        </authorList>
    </citation>
    <scope>NUCLEOTIDE SEQUENCE [LARGE SCALE GENOMIC DNA]</scope>
    <source>
        <strain evidence="3 4">M497-1</strain>
    </source>
</reference>
<proteinExistence type="predicted"/>
<evidence type="ECO:0000313" key="3">
    <source>
        <dbReference type="EMBL" id="BAV95623.1"/>
    </source>
</evidence>
<feature type="compositionally biased region" description="Low complexity" evidence="1">
    <location>
        <begin position="68"/>
        <end position="79"/>
    </location>
</feature>
<organism evidence="3 4">
    <name type="scientific">Lysobacter enzymogenes</name>
    <dbReference type="NCBI Taxonomy" id="69"/>
    <lineage>
        <taxon>Bacteria</taxon>
        <taxon>Pseudomonadati</taxon>
        <taxon>Pseudomonadota</taxon>
        <taxon>Gammaproteobacteria</taxon>
        <taxon>Lysobacterales</taxon>
        <taxon>Lysobacteraceae</taxon>
        <taxon>Lysobacter</taxon>
    </lineage>
</organism>
<feature type="compositionally biased region" description="Low complexity" evidence="1">
    <location>
        <begin position="44"/>
        <end position="62"/>
    </location>
</feature>
<dbReference type="KEGG" id="lem:LEN_0136"/>
<feature type="region of interest" description="Disordered" evidence="1">
    <location>
        <begin position="331"/>
        <end position="357"/>
    </location>
</feature>
<name>A0AAU9ACU2_LYSEN</name>
<dbReference type="InterPro" id="IPR029063">
    <property type="entry name" value="SAM-dependent_MTases_sf"/>
</dbReference>
<feature type="region of interest" description="Disordered" evidence="1">
    <location>
        <begin position="26"/>
        <end position="129"/>
    </location>
</feature>
<evidence type="ECO:0000313" key="4">
    <source>
        <dbReference type="Proteomes" id="UP000218824"/>
    </source>
</evidence>
<protein>
    <submittedName>
        <fullName evidence="3">Methyltransferase family protein</fullName>
    </submittedName>
</protein>
<keyword evidence="2" id="KW-0732">Signal</keyword>
<feature type="chain" id="PRO_5043437400" evidence="2">
    <location>
        <begin position="26"/>
        <end position="379"/>
    </location>
</feature>
<sequence>MERQRLARLLLAAVLPAGLCAAAHAQETKPTEAAVEQAAEKPAEAAAAQAAPQAATPAAVPTGPVPTGPTQTGAEKPAEQPAPKPAEPAAAPAAEKPAEKPAAQAAQAAPKPAEKTAEKPAARKPAAAAAAGNPLKAAIAGSWRDPNNIARDQYRHPLETLQFFGVRPDQTVVEITPGGGWYSEILAPYLREKGRYVAAVVDPDSQTKDSARIYYDKAKTGLEKKFADAPLQYAAAVVAAYDPFKPAFGPANSADVVLTFRNVHNWRSAGQAEVMFKGFFDVLKPGGTLGVVEHRAKADVPADDKSGYVGQAQVIAMAEAAGFRLEGKSEVNANPRDTKDYPKGVWTLPPSNQHDAADEAKYKAIGESDRMTLRFRKPR</sequence>
<dbReference type="EMBL" id="AP014940">
    <property type="protein sequence ID" value="BAV95623.1"/>
    <property type="molecule type" value="Genomic_DNA"/>
</dbReference>
<dbReference type="GO" id="GO:0032259">
    <property type="term" value="P:methylation"/>
    <property type="evidence" value="ECO:0007669"/>
    <property type="project" value="UniProtKB-KW"/>
</dbReference>
<dbReference type="GO" id="GO:0008168">
    <property type="term" value="F:methyltransferase activity"/>
    <property type="evidence" value="ECO:0007669"/>
    <property type="project" value="UniProtKB-KW"/>
</dbReference>
<evidence type="ECO:0000256" key="2">
    <source>
        <dbReference type="SAM" id="SignalP"/>
    </source>
</evidence>
<gene>
    <name evidence="3" type="ORF">LEN_0136</name>
</gene>
<dbReference type="Gene3D" id="3.40.50.150">
    <property type="entry name" value="Vaccinia Virus protein VP39"/>
    <property type="match status" value="1"/>
</dbReference>
<dbReference type="SUPFAM" id="SSF53335">
    <property type="entry name" value="S-adenosyl-L-methionine-dependent methyltransferases"/>
    <property type="match status" value="1"/>
</dbReference>
<feature type="signal peptide" evidence="2">
    <location>
        <begin position="1"/>
        <end position="25"/>
    </location>
</feature>
<accession>A0AAU9ACU2</accession>
<dbReference type="Proteomes" id="UP000218824">
    <property type="component" value="Chromosome"/>
</dbReference>
<keyword evidence="3" id="KW-0808">Transferase</keyword>
<feature type="compositionally biased region" description="Low complexity" evidence="1">
    <location>
        <begin position="87"/>
        <end position="111"/>
    </location>
</feature>
<keyword evidence="3" id="KW-0489">Methyltransferase</keyword>